<dbReference type="Proteomes" id="UP001253439">
    <property type="component" value="Unassembled WGS sequence"/>
</dbReference>
<dbReference type="RefSeq" id="WP_310895318.1">
    <property type="nucleotide sequence ID" value="NZ_JAMQOM010000002.1"/>
</dbReference>
<sequence length="79" mass="8821">MVAQFTDKHVGKRVVDQNGVEVGTVNDIRNGDLHVEVGPDADPETLSELQWDGTVNQQVHHLRDRYVSDITDATVRLNV</sequence>
<dbReference type="EMBL" id="JAMQOM010000002">
    <property type="protein sequence ID" value="MDS0220641.1"/>
    <property type="molecule type" value="Genomic_DNA"/>
</dbReference>
<evidence type="ECO:0000313" key="1">
    <source>
        <dbReference type="EMBL" id="MDS0220641.1"/>
    </source>
</evidence>
<gene>
    <name evidence="1" type="ORF">NDI54_04660</name>
</gene>
<protein>
    <recommendedName>
        <fullName evidence="3">PRC-barrel domain containing protein</fullName>
    </recommendedName>
</protein>
<evidence type="ECO:0000313" key="2">
    <source>
        <dbReference type="Proteomes" id="UP001253439"/>
    </source>
</evidence>
<keyword evidence="2" id="KW-1185">Reference proteome</keyword>
<organism evidence="1 2">
    <name type="scientific">Haloarcula terrestris</name>
    <dbReference type="NCBI Taxonomy" id="2950533"/>
    <lineage>
        <taxon>Archaea</taxon>
        <taxon>Methanobacteriati</taxon>
        <taxon>Methanobacteriota</taxon>
        <taxon>Stenosarchaea group</taxon>
        <taxon>Halobacteria</taxon>
        <taxon>Halobacteriales</taxon>
        <taxon>Haloarculaceae</taxon>
        <taxon>Haloarcula</taxon>
    </lineage>
</organism>
<name>A0AAE4JI06_9EURY</name>
<accession>A0AAE4JI06</accession>
<dbReference type="AlphaFoldDB" id="A0AAE4JI06"/>
<evidence type="ECO:0008006" key="3">
    <source>
        <dbReference type="Google" id="ProtNLM"/>
    </source>
</evidence>
<reference evidence="1 2" key="1">
    <citation type="submission" date="2022-06" db="EMBL/GenBank/DDBJ databases">
        <title>Haloarcula sp. a new haloarchaeum isolate from saline soil.</title>
        <authorList>
            <person name="Strakova D."/>
            <person name="Galisteo C."/>
            <person name="Sanchez-Porro C."/>
            <person name="Ventosa A."/>
        </authorList>
    </citation>
    <scope>NUCLEOTIDE SEQUENCE [LARGE SCALE GENOMIC DNA]</scope>
    <source>
        <strain evidence="1 2">S1AR25-5A</strain>
    </source>
</reference>
<proteinExistence type="predicted"/>
<comment type="caution">
    <text evidence="1">The sequence shown here is derived from an EMBL/GenBank/DDBJ whole genome shotgun (WGS) entry which is preliminary data.</text>
</comment>